<proteinExistence type="predicted"/>
<dbReference type="EMBL" id="FNEG01000003">
    <property type="protein sequence ID" value="SDI99817.1"/>
    <property type="molecule type" value="Genomic_DNA"/>
</dbReference>
<keyword evidence="3" id="KW-1185">Reference proteome</keyword>
<sequence>MKKNVNFPFLGILVTLTLEETHFGGDNLIDKPYKKDNTVMDYIGCLEVHSMF</sequence>
<name>A0A2X2VJQ3_CHRJE</name>
<evidence type="ECO:0000313" key="3">
    <source>
        <dbReference type="Proteomes" id="UP000199426"/>
    </source>
</evidence>
<evidence type="ECO:0000313" key="1">
    <source>
        <dbReference type="EMBL" id="SDI99817.1"/>
    </source>
</evidence>
<gene>
    <name evidence="2" type="ORF">NCTC13492_00697</name>
    <name evidence="1" type="ORF">SAMN05421542_2525</name>
</gene>
<reference evidence="2 4" key="2">
    <citation type="submission" date="2018-06" db="EMBL/GenBank/DDBJ databases">
        <authorList>
            <consortium name="Pathogen Informatics"/>
            <person name="Doyle S."/>
        </authorList>
    </citation>
    <scope>NUCLEOTIDE SEQUENCE [LARGE SCALE GENOMIC DNA]</scope>
    <source>
        <strain evidence="2 4">NCTC13492</strain>
    </source>
</reference>
<protein>
    <submittedName>
        <fullName evidence="2">Uncharacterized protein</fullName>
    </submittedName>
</protein>
<dbReference type="Proteomes" id="UP000199426">
    <property type="component" value="Unassembled WGS sequence"/>
</dbReference>
<dbReference type="STRING" id="445960.SAMN05421542_2525"/>
<reference evidence="1 3" key="1">
    <citation type="submission" date="2016-10" db="EMBL/GenBank/DDBJ databases">
        <authorList>
            <person name="Varghese N."/>
            <person name="Submissions S."/>
        </authorList>
    </citation>
    <scope>NUCLEOTIDE SEQUENCE [LARGE SCALE GENOMIC DNA]</scope>
    <source>
        <strain evidence="1 3">DSM 19299</strain>
    </source>
</reference>
<dbReference type="AlphaFoldDB" id="A0A2X2VJQ3"/>
<dbReference type="Proteomes" id="UP000251670">
    <property type="component" value="Unassembled WGS sequence"/>
</dbReference>
<evidence type="ECO:0000313" key="2">
    <source>
        <dbReference type="EMBL" id="SQB27017.1"/>
    </source>
</evidence>
<organism evidence="2 4">
    <name type="scientific">Chryseobacterium jejuense</name>
    <dbReference type="NCBI Taxonomy" id="445960"/>
    <lineage>
        <taxon>Bacteria</taxon>
        <taxon>Pseudomonadati</taxon>
        <taxon>Bacteroidota</taxon>
        <taxon>Flavobacteriia</taxon>
        <taxon>Flavobacteriales</taxon>
        <taxon>Weeksellaceae</taxon>
        <taxon>Chryseobacterium group</taxon>
        <taxon>Chryseobacterium</taxon>
    </lineage>
</organism>
<accession>A0A2X2VJQ3</accession>
<dbReference type="EMBL" id="UAWB01000002">
    <property type="protein sequence ID" value="SQB27017.1"/>
    <property type="molecule type" value="Genomic_DNA"/>
</dbReference>
<evidence type="ECO:0000313" key="4">
    <source>
        <dbReference type="Proteomes" id="UP000251670"/>
    </source>
</evidence>